<feature type="binding site" evidence="18">
    <location>
        <begin position="57"/>
        <end position="61"/>
    </location>
    <ligand>
        <name>(6S)-NADPHX</name>
        <dbReference type="ChEBI" id="CHEBI:64076"/>
    </ligand>
</feature>
<comment type="cofactor">
    <cofactor evidence="17">
        <name>Mg(2+)</name>
        <dbReference type="ChEBI" id="CHEBI:18420"/>
    </cofactor>
</comment>
<dbReference type="CDD" id="cd01171">
    <property type="entry name" value="YXKO-related"/>
    <property type="match status" value="1"/>
</dbReference>
<gene>
    <name evidence="17" type="primary">nnrD</name>
    <name evidence="18" type="synonym">nnrE</name>
    <name evidence="22" type="ORF">NG821_11060</name>
</gene>
<dbReference type="HAMAP" id="MF_01965">
    <property type="entry name" value="NADHX_dehydratase"/>
    <property type="match status" value="1"/>
</dbReference>
<dbReference type="Proteomes" id="UP001204015">
    <property type="component" value="Unassembled WGS sequence"/>
</dbReference>
<dbReference type="HAMAP" id="MF_01966">
    <property type="entry name" value="NADHX_epimerase"/>
    <property type="match status" value="1"/>
</dbReference>
<dbReference type="PIRSF" id="PIRSF017184">
    <property type="entry name" value="Nnr"/>
    <property type="match status" value="1"/>
</dbReference>
<evidence type="ECO:0000256" key="2">
    <source>
        <dbReference type="ARBA" id="ARBA00000909"/>
    </source>
</evidence>
<evidence type="ECO:0000256" key="5">
    <source>
        <dbReference type="ARBA" id="ARBA00022723"/>
    </source>
</evidence>
<dbReference type="InterPro" id="IPR036652">
    <property type="entry name" value="YjeF_N_dom_sf"/>
</dbReference>
<reference evidence="22 23" key="1">
    <citation type="submission" date="2022-06" db="EMBL/GenBank/DDBJ databases">
        <title>A taxonomic note on the genus Prevotella: Description of four novel genera and emended description of the genera Hallella and Xylanibacter.</title>
        <authorList>
            <person name="Hitch T.C.A."/>
        </authorList>
    </citation>
    <scope>NUCLEOTIDE SEQUENCE [LARGE SCALE GENOMIC DNA]</scope>
    <source>
        <strain evidence="22 23">DSM 100619</strain>
    </source>
</reference>
<dbReference type="RefSeq" id="WP_252761723.1">
    <property type="nucleotide sequence ID" value="NZ_JAMXLY010000052.1"/>
</dbReference>
<evidence type="ECO:0000256" key="12">
    <source>
        <dbReference type="ARBA" id="ARBA00023239"/>
    </source>
</evidence>
<evidence type="ECO:0000256" key="10">
    <source>
        <dbReference type="ARBA" id="ARBA00023027"/>
    </source>
</evidence>
<evidence type="ECO:0000256" key="4">
    <source>
        <dbReference type="ARBA" id="ARBA00009524"/>
    </source>
</evidence>
<dbReference type="Gene3D" id="3.40.1190.20">
    <property type="match status" value="1"/>
</dbReference>
<feature type="binding site" evidence="18">
    <location>
        <position position="58"/>
    </location>
    <ligand>
        <name>K(+)</name>
        <dbReference type="ChEBI" id="CHEBI:29103"/>
    </ligand>
</feature>
<evidence type="ECO:0000256" key="7">
    <source>
        <dbReference type="ARBA" id="ARBA00022840"/>
    </source>
</evidence>
<name>A0ABT1BZ51_9BACT</name>
<dbReference type="InterPro" id="IPR029056">
    <property type="entry name" value="Ribokinase-like"/>
</dbReference>
<evidence type="ECO:0000256" key="13">
    <source>
        <dbReference type="ARBA" id="ARBA00023268"/>
    </source>
</evidence>
<feature type="binding site" evidence="17">
    <location>
        <begin position="414"/>
        <end position="418"/>
    </location>
    <ligand>
        <name>AMP</name>
        <dbReference type="ChEBI" id="CHEBI:456215"/>
    </ligand>
</feature>
<evidence type="ECO:0000259" key="21">
    <source>
        <dbReference type="PROSITE" id="PS51385"/>
    </source>
</evidence>
<evidence type="ECO:0000256" key="17">
    <source>
        <dbReference type="HAMAP-Rule" id="MF_01965"/>
    </source>
</evidence>
<dbReference type="PROSITE" id="PS51383">
    <property type="entry name" value="YJEF_C_3"/>
    <property type="match status" value="1"/>
</dbReference>
<evidence type="ECO:0000256" key="11">
    <source>
        <dbReference type="ARBA" id="ARBA00023235"/>
    </source>
</evidence>
<dbReference type="InterPro" id="IPR030677">
    <property type="entry name" value="Nnr"/>
</dbReference>
<feature type="binding site" evidence="17">
    <location>
        <position position="327"/>
    </location>
    <ligand>
        <name>(6S)-NADPHX</name>
        <dbReference type="ChEBI" id="CHEBI:64076"/>
    </ligand>
</feature>
<dbReference type="PROSITE" id="PS51385">
    <property type="entry name" value="YJEF_N"/>
    <property type="match status" value="1"/>
</dbReference>
<evidence type="ECO:0000256" key="15">
    <source>
        <dbReference type="ARBA" id="ARBA00048238"/>
    </source>
</evidence>
<comment type="catalytic activity">
    <reaction evidence="15 17 19">
        <text>(6S)-NADHX + ADP = AMP + phosphate + NADH + H(+)</text>
        <dbReference type="Rhea" id="RHEA:32223"/>
        <dbReference type="ChEBI" id="CHEBI:15378"/>
        <dbReference type="ChEBI" id="CHEBI:43474"/>
        <dbReference type="ChEBI" id="CHEBI:57945"/>
        <dbReference type="ChEBI" id="CHEBI:64074"/>
        <dbReference type="ChEBI" id="CHEBI:456215"/>
        <dbReference type="ChEBI" id="CHEBI:456216"/>
        <dbReference type="EC" id="4.2.1.136"/>
    </reaction>
</comment>
<dbReference type="PANTHER" id="PTHR12592">
    <property type="entry name" value="ATP-DEPENDENT (S)-NAD(P)H-HYDRATE DEHYDRATASE FAMILY MEMBER"/>
    <property type="match status" value="1"/>
</dbReference>
<evidence type="ECO:0000256" key="19">
    <source>
        <dbReference type="PIRNR" id="PIRNR017184"/>
    </source>
</evidence>
<keyword evidence="23" id="KW-1185">Reference proteome</keyword>
<feature type="binding site" evidence="18">
    <location>
        <position position="163"/>
    </location>
    <ligand>
        <name>K(+)</name>
        <dbReference type="ChEBI" id="CHEBI:29103"/>
    </ligand>
</feature>
<organism evidence="22 23">
    <name type="scientific">Segatella cerevisiae</name>
    <dbReference type="NCBI Taxonomy" id="2053716"/>
    <lineage>
        <taxon>Bacteria</taxon>
        <taxon>Pseudomonadati</taxon>
        <taxon>Bacteroidota</taxon>
        <taxon>Bacteroidia</taxon>
        <taxon>Bacteroidales</taxon>
        <taxon>Prevotellaceae</taxon>
        <taxon>Segatella</taxon>
    </lineage>
</organism>
<evidence type="ECO:0000256" key="3">
    <source>
        <dbReference type="ARBA" id="ARBA00006001"/>
    </source>
</evidence>
<comment type="catalytic activity">
    <reaction evidence="1 18 19">
        <text>(6R)-NADHX = (6S)-NADHX</text>
        <dbReference type="Rhea" id="RHEA:32215"/>
        <dbReference type="ChEBI" id="CHEBI:64074"/>
        <dbReference type="ChEBI" id="CHEBI:64075"/>
        <dbReference type="EC" id="5.1.99.6"/>
    </reaction>
</comment>
<evidence type="ECO:0000256" key="9">
    <source>
        <dbReference type="ARBA" id="ARBA00022958"/>
    </source>
</evidence>
<keyword evidence="9 18" id="KW-0630">Potassium</keyword>
<comment type="catalytic activity">
    <reaction evidence="16 17 19">
        <text>(6S)-NADPHX + ADP = AMP + phosphate + NADPH + H(+)</text>
        <dbReference type="Rhea" id="RHEA:32235"/>
        <dbReference type="ChEBI" id="CHEBI:15378"/>
        <dbReference type="ChEBI" id="CHEBI:43474"/>
        <dbReference type="ChEBI" id="CHEBI:57783"/>
        <dbReference type="ChEBI" id="CHEBI:64076"/>
        <dbReference type="ChEBI" id="CHEBI:456215"/>
        <dbReference type="ChEBI" id="CHEBI:456216"/>
        <dbReference type="EC" id="4.2.1.136"/>
    </reaction>
</comment>
<evidence type="ECO:0000259" key="20">
    <source>
        <dbReference type="PROSITE" id="PS51383"/>
    </source>
</evidence>
<feature type="binding site" evidence="18">
    <location>
        <position position="160"/>
    </location>
    <ligand>
        <name>(6S)-NADPHX</name>
        <dbReference type="ChEBI" id="CHEBI:64076"/>
    </ligand>
</feature>
<dbReference type="SUPFAM" id="SSF64153">
    <property type="entry name" value="YjeF N-terminal domain-like"/>
    <property type="match status" value="1"/>
</dbReference>
<evidence type="ECO:0000313" key="23">
    <source>
        <dbReference type="Proteomes" id="UP001204015"/>
    </source>
</evidence>
<comment type="cofactor">
    <cofactor evidence="18 19">
        <name>K(+)</name>
        <dbReference type="ChEBI" id="CHEBI:29103"/>
    </cofactor>
    <text evidence="18 19">Binds 1 potassium ion per subunit.</text>
</comment>
<evidence type="ECO:0000256" key="6">
    <source>
        <dbReference type="ARBA" id="ARBA00022741"/>
    </source>
</evidence>
<feature type="domain" description="YjeF C-terminal" evidence="20">
    <location>
        <begin position="229"/>
        <end position="503"/>
    </location>
</feature>
<keyword evidence="8 17" id="KW-0521">NADP</keyword>
<accession>A0ABT1BZ51</accession>
<keyword evidence="5 18" id="KW-0479">Metal-binding</keyword>
<comment type="similarity">
    <text evidence="17">Belongs to the NnrD/CARKD family.</text>
</comment>
<sequence length="504" mass="55062">MKIFTSAQIHELDKYTIEKEPISSIDLMERAAKALTRAIEAEWSADIPVVVFAGPGNNGGDALAVSRMLAADGYQIAVYLFNVHNHLSEECATNKQRLIEANKIKAFTEITMNFDPPELSKDNLVIDGLFGSGLNKPLSGGFSALVRYINQSSAKVVSIDIPSGLMCEDNTYNIRQNIVKADLTLTLQQKKLSMLLADNQCYIGQLKVLDIHLSQEYISQKDCEYKVLEENDIKSRILPRKDFSHKGTMGSALLIAGSYGMAGAAVLSTKACLRAGVGKVYVHTPRRNYNIMQIAVPEAVMQMDREENYFSEAVDTHDIDALGIGPGLGQQEDTAIAVIAQLRRTGCPIVVDADAINILANHRAWLQQLPAGIILTPHPKEFDRLYGTMSNSCYERLEKARKLSKVLQAYIILKGHYSALCLPDGHVEFNPTGNSGMATAGSGDTLTGIITGLLARGYKSVDACRVGMYLHGYAGDLAAQELGKESLIASDLIQYLPQAFIELS</sequence>
<comment type="similarity">
    <text evidence="4 19">In the C-terminal section; belongs to the NnrD/CARKD family.</text>
</comment>
<feature type="binding site" evidence="17">
    <location>
        <position position="444"/>
    </location>
    <ligand>
        <name>(6S)-NADPHX</name>
        <dbReference type="ChEBI" id="CHEBI:64076"/>
    </ligand>
</feature>
<comment type="subunit">
    <text evidence="17">Homotetramer.</text>
</comment>
<protein>
    <recommendedName>
        <fullName evidence="19">Bifunctional NAD(P)H-hydrate repair enzyme</fullName>
    </recommendedName>
    <alternativeName>
        <fullName evidence="19">Nicotinamide nucleotide repair protein</fullName>
    </alternativeName>
    <domain>
        <recommendedName>
            <fullName evidence="19">ADP-dependent (S)-NAD(P)H-hydrate dehydratase</fullName>
            <ecNumber evidence="19">4.2.1.136</ecNumber>
        </recommendedName>
        <alternativeName>
            <fullName evidence="19">ADP-dependent NAD(P)HX dehydratase</fullName>
        </alternativeName>
    </domain>
    <domain>
        <recommendedName>
            <fullName evidence="19">NAD(P)H-hydrate epimerase</fullName>
            <ecNumber evidence="19">5.1.99.6</ecNumber>
        </recommendedName>
    </domain>
</protein>
<dbReference type="EMBL" id="JAMXLY010000052">
    <property type="protein sequence ID" value="MCO6026369.1"/>
    <property type="molecule type" value="Genomic_DNA"/>
</dbReference>
<keyword evidence="10 17" id="KW-0520">NAD</keyword>
<dbReference type="Pfam" id="PF03853">
    <property type="entry name" value="YjeF_N"/>
    <property type="match status" value="1"/>
</dbReference>
<dbReference type="InterPro" id="IPR000631">
    <property type="entry name" value="CARKD"/>
</dbReference>
<comment type="function">
    <text evidence="14 19">Bifunctional enzyme that catalyzes the epimerization of the S- and R-forms of NAD(P)HX and the dehydration of the S-form of NAD(P)HX at the expense of ADP, which is converted to AMP. This allows the repair of both epimers of NAD(P)HX, a damaged form of NAD(P)H that is a result of enzymatic or heat-dependent hydration.</text>
</comment>
<keyword evidence="11 18" id="KW-0413">Isomerase</keyword>
<feature type="domain" description="YjeF N-terminal" evidence="21">
    <location>
        <begin position="9"/>
        <end position="219"/>
    </location>
</feature>
<comment type="function">
    <text evidence="17">Catalyzes the dehydration of the S-form of NAD(P)HX at the expense of ADP, which is converted to AMP. Together with NAD(P)HX epimerase, which catalyzes the epimerization of the S- and R-forms, the enzyme allows the repair of both epimers of NAD(P)HX, a damaged form of NAD(P)H that is a result of enzymatic or heat-dependent hydration.</text>
</comment>
<keyword evidence="12 17" id="KW-0456">Lyase</keyword>
<feature type="binding site" evidence="18">
    <location>
        <begin position="131"/>
        <end position="137"/>
    </location>
    <ligand>
        <name>(6S)-NADPHX</name>
        <dbReference type="ChEBI" id="CHEBI:64076"/>
    </ligand>
</feature>
<dbReference type="EC" id="4.2.1.136" evidence="19"/>
<comment type="similarity">
    <text evidence="3 19">In the N-terminal section; belongs to the NnrE/AIBP family.</text>
</comment>
<comment type="function">
    <text evidence="18">Catalyzes the epimerization of the S- and R-forms of NAD(P)HX, a damaged form of NAD(P)H that is a result of enzymatic or heat-dependent hydration. This is a prerequisite for the S-specific NAD(P)H-hydrate dehydratase to allow the repair of both epimers of NAD(P)HX.</text>
</comment>
<keyword evidence="6 17" id="KW-0547">Nucleotide-binding</keyword>
<dbReference type="EC" id="5.1.99.6" evidence="19"/>
<dbReference type="NCBIfam" id="TIGR00197">
    <property type="entry name" value="yjeF_nterm"/>
    <property type="match status" value="1"/>
</dbReference>
<evidence type="ECO:0000313" key="22">
    <source>
        <dbReference type="EMBL" id="MCO6026369.1"/>
    </source>
</evidence>
<feature type="binding site" evidence="17">
    <location>
        <position position="443"/>
    </location>
    <ligand>
        <name>AMP</name>
        <dbReference type="ChEBI" id="CHEBI:456215"/>
    </ligand>
</feature>
<dbReference type="Gene3D" id="3.40.50.10260">
    <property type="entry name" value="YjeF N-terminal domain"/>
    <property type="match status" value="1"/>
</dbReference>
<evidence type="ECO:0000256" key="16">
    <source>
        <dbReference type="ARBA" id="ARBA00049209"/>
    </source>
</evidence>
<dbReference type="PANTHER" id="PTHR12592:SF0">
    <property type="entry name" value="ATP-DEPENDENT (S)-NAD(P)H-HYDRATE DEHYDRATASE"/>
    <property type="match status" value="1"/>
</dbReference>
<proteinExistence type="inferred from homology"/>
<feature type="binding site" evidence="18">
    <location>
        <position position="127"/>
    </location>
    <ligand>
        <name>K(+)</name>
        <dbReference type="ChEBI" id="CHEBI:29103"/>
    </ligand>
</feature>
<keyword evidence="13" id="KW-0511">Multifunctional enzyme</keyword>
<comment type="similarity">
    <text evidence="18">Belongs to the NnrE/AIBP family.</text>
</comment>
<dbReference type="InterPro" id="IPR017953">
    <property type="entry name" value="Carbohydrate_kinase_pred_CS"/>
</dbReference>
<evidence type="ECO:0000256" key="8">
    <source>
        <dbReference type="ARBA" id="ARBA00022857"/>
    </source>
</evidence>
<evidence type="ECO:0000256" key="1">
    <source>
        <dbReference type="ARBA" id="ARBA00000013"/>
    </source>
</evidence>
<evidence type="ECO:0000256" key="14">
    <source>
        <dbReference type="ARBA" id="ARBA00025153"/>
    </source>
</evidence>
<comment type="catalytic activity">
    <reaction evidence="2 18 19">
        <text>(6R)-NADPHX = (6S)-NADPHX</text>
        <dbReference type="Rhea" id="RHEA:32227"/>
        <dbReference type="ChEBI" id="CHEBI:64076"/>
        <dbReference type="ChEBI" id="CHEBI:64077"/>
        <dbReference type="EC" id="5.1.99.6"/>
    </reaction>
</comment>
<dbReference type="InterPro" id="IPR004443">
    <property type="entry name" value="YjeF_N_dom"/>
</dbReference>
<dbReference type="SUPFAM" id="SSF53613">
    <property type="entry name" value="Ribokinase-like"/>
    <property type="match status" value="1"/>
</dbReference>
<feature type="binding site" evidence="17">
    <location>
        <position position="378"/>
    </location>
    <ligand>
        <name>(6S)-NADPHX</name>
        <dbReference type="ChEBI" id="CHEBI:64076"/>
    </ligand>
</feature>
<keyword evidence="7 17" id="KW-0067">ATP-binding</keyword>
<dbReference type="NCBIfam" id="TIGR00196">
    <property type="entry name" value="yjeF_cterm"/>
    <property type="match status" value="1"/>
</dbReference>
<comment type="caution">
    <text evidence="18">Lacks conserved residue(s) required for the propagation of feature annotation.</text>
</comment>
<comment type="caution">
    <text evidence="22">The sequence shown here is derived from an EMBL/GenBank/DDBJ whole genome shotgun (WGS) entry which is preliminary data.</text>
</comment>
<dbReference type="Pfam" id="PF01256">
    <property type="entry name" value="Carb_kinase"/>
    <property type="match status" value="1"/>
</dbReference>
<feature type="binding site" evidence="17">
    <location>
        <position position="264"/>
    </location>
    <ligand>
        <name>(6S)-NADPHX</name>
        <dbReference type="ChEBI" id="CHEBI:64076"/>
    </ligand>
</feature>
<dbReference type="PROSITE" id="PS01050">
    <property type="entry name" value="YJEF_C_2"/>
    <property type="match status" value="1"/>
</dbReference>
<evidence type="ECO:0000256" key="18">
    <source>
        <dbReference type="HAMAP-Rule" id="MF_01966"/>
    </source>
</evidence>